<sequence>MRVKDLTITRLFTVNSFIEVANIANKFESDIMIVGPNFKTDAKSLLGLLATIQTGTNIRIVAAGEDEEEAIKECIKLFL</sequence>
<proteinExistence type="predicted"/>
<organism evidence="2 3">
    <name type="scientific">Metabacillus endolithicus</name>
    <dbReference type="NCBI Taxonomy" id="1535204"/>
    <lineage>
        <taxon>Bacteria</taxon>
        <taxon>Bacillati</taxon>
        <taxon>Bacillota</taxon>
        <taxon>Bacilli</taxon>
        <taxon>Bacillales</taxon>
        <taxon>Bacillaceae</taxon>
        <taxon>Metabacillus</taxon>
    </lineage>
</organism>
<dbReference type="InterPro" id="IPR035895">
    <property type="entry name" value="HPr-like_sf"/>
</dbReference>
<keyword evidence="3" id="KW-1185">Reference proteome</keyword>
<dbReference type="Gene3D" id="3.30.1340.10">
    <property type="entry name" value="HPr-like"/>
    <property type="match status" value="1"/>
</dbReference>
<protein>
    <submittedName>
        <fullName evidence="2">HPr family phosphocarrier protein</fullName>
    </submittedName>
</protein>
<feature type="domain" description="HPr" evidence="1">
    <location>
        <begin position="1"/>
        <end position="79"/>
    </location>
</feature>
<evidence type="ECO:0000313" key="2">
    <source>
        <dbReference type="EMBL" id="MFD2214306.1"/>
    </source>
</evidence>
<dbReference type="Proteomes" id="UP001597318">
    <property type="component" value="Unassembled WGS sequence"/>
</dbReference>
<accession>A0ABW5BXG5</accession>
<dbReference type="PROSITE" id="PS51350">
    <property type="entry name" value="PTS_HPR_DOM"/>
    <property type="match status" value="1"/>
</dbReference>
<comment type="caution">
    <text evidence="2">The sequence shown here is derived from an EMBL/GenBank/DDBJ whole genome shotgun (WGS) entry which is preliminary data.</text>
</comment>
<dbReference type="EMBL" id="JBHUIK010000002">
    <property type="protein sequence ID" value="MFD2214306.1"/>
    <property type="molecule type" value="Genomic_DNA"/>
</dbReference>
<gene>
    <name evidence="2" type="ORF">ACFSKK_11500</name>
</gene>
<dbReference type="RefSeq" id="WP_231307742.1">
    <property type="nucleotide sequence ID" value="NZ_CP095550.1"/>
</dbReference>
<dbReference type="Pfam" id="PF00381">
    <property type="entry name" value="PTS-HPr"/>
    <property type="match status" value="1"/>
</dbReference>
<reference evidence="3" key="1">
    <citation type="journal article" date="2019" name="Int. J. Syst. Evol. Microbiol.">
        <title>The Global Catalogue of Microorganisms (GCM) 10K type strain sequencing project: providing services to taxonomists for standard genome sequencing and annotation.</title>
        <authorList>
            <consortium name="The Broad Institute Genomics Platform"/>
            <consortium name="The Broad Institute Genome Sequencing Center for Infectious Disease"/>
            <person name="Wu L."/>
            <person name="Ma J."/>
        </authorList>
    </citation>
    <scope>NUCLEOTIDE SEQUENCE [LARGE SCALE GENOMIC DNA]</scope>
    <source>
        <strain evidence="3">CGMCC 1.15474</strain>
    </source>
</reference>
<dbReference type="SUPFAM" id="SSF55594">
    <property type="entry name" value="HPr-like"/>
    <property type="match status" value="1"/>
</dbReference>
<dbReference type="InterPro" id="IPR000032">
    <property type="entry name" value="HPr-like"/>
</dbReference>
<evidence type="ECO:0000313" key="3">
    <source>
        <dbReference type="Proteomes" id="UP001597318"/>
    </source>
</evidence>
<evidence type="ECO:0000259" key="1">
    <source>
        <dbReference type="PROSITE" id="PS51350"/>
    </source>
</evidence>
<name>A0ABW5BXG5_9BACI</name>